<dbReference type="InParanoid" id="A0A2T3AAY8"/>
<evidence type="ECO:0000313" key="3">
    <source>
        <dbReference type="Proteomes" id="UP000241462"/>
    </source>
</evidence>
<accession>A0A2T3AAY8</accession>
<name>A0A2T3AAY8_9PEZI</name>
<proteinExistence type="predicted"/>
<evidence type="ECO:0000313" key="2">
    <source>
        <dbReference type="EMBL" id="PSR89021.1"/>
    </source>
</evidence>
<feature type="region of interest" description="Disordered" evidence="1">
    <location>
        <begin position="110"/>
        <end position="141"/>
    </location>
</feature>
<protein>
    <submittedName>
        <fullName evidence="2">Uncharacterized protein</fullName>
    </submittedName>
</protein>
<keyword evidence="3" id="KW-1185">Reference proteome</keyword>
<organism evidence="2 3">
    <name type="scientific">Coniella lustricola</name>
    <dbReference type="NCBI Taxonomy" id="2025994"/>
    <lineage>
        <taxon>Eukaryota</taxon>
        <taxon>Fungi</taxon>
        <taxon>Dikarya</taxon>
        <taxon>Ascomycota</taxon>
        <taxon>Pezizomycotina</taxon>
        <taxon>Sordariomycetes</taxon>
        <taxon>Sordariomycetidae</taxon>
        <taxon>Diaporthales</taxon>
        <taxon>Schizoparmaceae</taxon>
        <taxon>Coniella</taxon>
    </lineage>
</organism>
<dbReference type="EMBL" id="KZ678422">
    <property type="protein sequence ID" value="PSR89021.1"/>
    <property type="molecule type" value="Genomic_DNA"/>
</dbReference>
<dbReference type="Proteomes" id="UP000241462">
    <property type="component" value="Unassembled WGS sequence"/>
</dbReference>
<evidence type="ECO:0000256" key="1">
    <source>
        <dbReference type="SAM" id="MobiDB-lite"/>
    </source>
</evidence>
<sequence length="181" mass="20642">MRYEQTMSPHLALQLCATLLSNKCQYLSMAVAVPGSEHLSTTQHCADCHADEEPKIATQYPRQLHPWRRALVKASVPHKQRGKQQQLLSACTCTVNETGMAMDMERHSIGRPQGRQAARPRQHRHPQNLGLGPRHPRGRLPLTTSFGHAHRAQYLFAWTRYEQHKDGPVLWGLRVSRCTWA</sequence>
<dbReference type="AlphaFoldDB" id="A0A2T3AAY8"/>
<gene>
    <name evidence="2" type="ORF">BD289DRAFT_223798</name>
</gene>
<reference evidence="2 3" key="1">
    <citation type="journal article" date="2018" name="Mycol. Prog.">
        <title>Coniella lustricola, a new species from submerged detritus.</title>
        <authorList>
            <person name="Raudabaugh D.B."/>
            <person name="Iturriaga T."/>
            <person name="Carver A."/>
            <person name="Mondo S."/>
            <person name="Pangilinan J."/>
            <person name="Lipzen A."/>
            <person name="He G."/>
            <person name="Amirebrahimi M."/>
            <person name="Grigoriev I.V."/>
            <person name="Miller A.N."/>
        </authorList>
    </citation>
    <scope>NUCLEOTIDE SEQUENCE [LARGE SCALE GENOMIC DNA]</scope>
    <source>
        <strain evidence="2 3">B22-T-1</strain>
    </source>
</reference>